<sequence length="251" mass="27664">MHTTMVPEQVKTQKIQARVQVSRQEDTNVIYSFGSTLEVLIVLSSGCQVEYMWQIPPVVLLTMIGATLSMGTIQYREDSNEAAFAVAAVEKIYAHESLTFNNTVACEVISKWKAGLKDDMDARSDVYVLSNGCKKCSDDSDGYYWESTPVGSQEYQMVCTRLDIASADVGMLDKFDRGLQTDVQVFVDFDYAMAAYMTLTGAWKKEIWLKGLLAESGYELSLVAGIATGALVKGGSRSEVPAQVEGAAYRY</sequence>
<organism evidence="1 2">
    <name type="scientific">Tanacetum coccineum</name>
    <dbReference type="NCBI Taxonomy" id="301880"/>
    <lineage>
        <taxon>Eukaryota</taxon>
        <taxon>Viridiplantae</taxon>
        <taxon>Streptophyta</taxon>
        <taxon>Embryophyta</taxon>
        <taxon>Tracheophyta</taxon>
        <taxon>Spermatophyta</taxon>
        <taxon>Magnoliopsida</taxon>
        <taxon>eudicotyledons</taxon>
        <taxon>Gunneridae</taxon>
        <taxon>Pentapetalae</taxon>
        <taxon>asterids</taxon>
        <taxon>campanulids</taxon>
        <taxon>Asterales</taxon>
        <taxon>Asteraceae</taxon>
        <taxon>Asteroideae</taxon>
        <taxon>Anthemideae</taxon>
        <taxon>Anthemidinae</taxon>
        <taxon>Tanacetum</taxon>
    </lineage>
</organism>
<evidence type="ECO:0000313" key="2">
    <source>
        <dbReference type="Proteomes" id="UP001151760"/>
    </source>
</evidence>
<proteinExistence type="predicted"/>
<dbReference type="EMBL" id="BQNB010020358">
    <property type="protein sequence ID" value="GJT95124.1"/>
    <property type="molecule type" value="Genomic_DNA"/>
</dbReference>
<keyword evidence="2" id="KW-1185">Reference proteome</keyword>
<name>A0ABQ5I4U9_9ASTR</name>
<protein>
    <submittedName>
        <fullName evidence="1">Uncharacterized protein</fullName>
    </submittedName>
</protein>
<dbReference type="Proteomes" id="UP001151760">
    <property type="component" value="Unassembled WGS sequence"/>
</dbReference>
<evidence type="ECO:0000313" key="1">
    <source>
        <dbReference type="EMBL" id="GJT95124.1"/>
    </source>
</evidence>
<reference evidence="1" key="2">
    <citation type="submission" date="2022-01" db="EMBL/GenBank/DDBJ databases">
        <authorList>
            <person name="Yamashiro T."/>
            <person name="Shiraishi A."/>
            <person name="Satake H."/>
            <person name="Nakayama K."/>
        </authorList>
    </citation>
    <scope>NUCLEOTIDE SEQUENCE</scope>
</reference>
<reference evidence="1" key="1">
    <citation type="journal article" date="2022" name="Int. J. Mol. Sci.">
        <title>Draft Genome of Tanacetum Coccineum: Genomic Comparison of Closely Related Tanacetum-Family Plants.</title>
        <authorList>
            <person name="Yamashiro T."/>
            <person name="Shiraishi A."/>
            <person name="Nakayama K."/>
            <person name="Satake H."/>
        </authorList>
    </citation>
    <scope>NUCLEOTIDE SEQUENCE</scope>
</reference>
<accession>A0ABQ5I4U9</accession>
<comment type="caution">
    <text evidence="1">The sequence shown here is derived from an EMBL/GenBank/DDBJ whole genome shotgun (WGS) entry which is preliminary data.</text>
</comment>
<gene>
    <name evidence="1" type="ORF">Tco_1090642</name>
</gene>